<dbReference type="EMBL" id="CP162411">
    <property type="protein sequence ID" value="XDL14327.1"/>
    <property type="molecule type" value="Genomic_DNA"/>
</dbReference>
<dbReference type="Pfam" id="PF00589">
    <property type="entry name" value="Phage_integrase"/>
    <property type="match status" value="1"/>
</dbReference>
<sequence length="88" mass="10121">MTATTLNRALERMGFNGKDSIGFSAHGFRATASTILNEMGYRPDVIERQLAHTERNKVRASYNRAVYLDERRKMMQAWADFVGNLYCK</sequence>
<evidence type="ECO:0000313" key="5">
    <source>
        <dbReference type="EMBL" id="XDL14327.1"/>
    </source>
</evidence>
<feature type="domain" description="Tyr recombinase" evidence="4">
    <location>
        <begin position="2"/>
        <end position="65"/>
    </location>
</feature>
<comment type="similarity">
    <text evidence="1">Belongs to the 'phage' integrase family.</text>
</comment>
<dbReference type="PANTHER" id="PTHR30629:SF2">
    <property type="entry name" value="PROPHAGE INTEGRASE INTS-RELATED"/>
    <property type="match status" value="1"/>
</dbReference>
<accession>A0AB39IES1</accession>
<dbReference type="InterPro" id="IPR011010">
    <property type="entry name" value="DNA_brk_join_enz"/>
</dbReference>
<dbReference type="InterPro" id="IPR013762">
    <property type="entry name" value="Integrase-like_cat_sf"/>
</dbReference>
<evidence type="ECO:0000256" key="1">
    <source>
        <dbReference type="ARBA" id="ARBA00008857"/>
    </source>
</evidence>
<dbReference type="AlphaFoldDB" id="A0AB39IES1"/>
<keyword evidence="2" id="KW-0229">DNA integration</keyword>
<protein>
    <submittedName>
        <fullName evidence="5">Tyrosine-type recombinase/integrase</fullName>
    </submittedName>
</protein>
<dbReference type="Gene3D" id="1.10.443.10">
    <property type="entry name" value="Intergrase catalytic core"/>
    <property type="match status" value="1"/>
</dbReference>
<evidence type="ECO:0000256" key="2">
    <source>
        <dbReference type="ARBA" id="ARBA00022908"/>
    </source>
</evidence>
<dbReference type="GO" id="GO:0006310">
    <property type="term" value="P:DNA recombination"/>
    <property type="evidence" value="ECO:0007669"/>
    <property type="project" value="UniProtKB-KW"/>
</dbReference>
<proteinExistence type="inferred from homology"/>
<gene>
    <name evidence="5" type="ORF">LF923_0019550</name>
</gene>
<dbReference type="GO" id="GO:0003677">
    <property type="term" value="F:DNA binding"/>
    <property type="evidence" value="ECO:0007669"/>
    <property type="project" value="InterPro"/>
</dbReference>
<evidence type="ECO:0000256" key="3">
    <source>
        <dbReference type="ARBA" id="ARBA00023172"/>
    </source>
</evidence>
<keyword evidence="3" id="KW-0233">DNA recombination</keyword>
<reference evidence="5" key="1">
    <citation type="submission" date="2024-07" db="EMBL/GenBank/DDBJ databases">
        <authorList>
            <person name="Pedron J."/>
        </authorList>
    </citation>
    <scope>NUCLEOTIDE SEQUENCE</scope>
    <source>
        <strain evidence="5">A642-S2-A17</strain>
    </source>
</reference>
<name>A0AB39IES1_9GAMM</name>
<organism evidence="5">
    <name type="scientific">Dickeya oryzae</name>
    <dbReference type="NCBI Taxonomy" id="1240404"/>
    <lineage>
        <taxon>Bacteria</taxon>
        <taxon>Pseudomonadati</taxon>
        <taxon>Pseudomonadota</taxon>
        <taxon>Gammaproteobacteria</taxon>
        <taxon>Enterobacterales</taxon>
        <taxon>Pectobacteriaceae</taxon>
        <taxon>Dickeya</taxon>
    </lineage>
</organism>
<dbReference type="InterPro" id="IPR050808">
    <property type="entry name" value="Phage_Integrase"/>
</dbReference>
<evidence type="ECO:0000259" key="4">
    <source>
        <dbReference type="Pfam" id="PF00589"/>
    </source>
</evidence>
<dbReference type="RefSeq" id="WP_264084727.1">
    <property type="nucleotide sequence ID" value="NZ_CP162411.1"/>
</dbReference>
<dbReference type="PANTHER" id="PTHR30629">
    <property type="entry name" value="PROPHAGE INTEGRASE"/>
    <property type="match status" value="1"/>
</dbReference>
<dbReference type="InterPro" id="IPR002104">
    <property type="entry name" value="Integrase_catalytic"/>
</dbReference>
<dbReference type="SUPFAM" id="SSF56349">
    <property type="entry name" value="DNA breaking-rejoining enzymes"/>
    <property type="match status" value="1"/>
</dbReference>
<dbReference type="GO" id="GO:0015074">
    <property type="term" value="P:DNA integration"/>
    <property type="evidence" value="ECO:0007669"/>
    <property type="project" value="UniProtKB-KW"/>
</dbReference>